<dbReference type="PANTHER" id="PTHR42913">
    <property type="entry name" value="APOPTOSIS-INDUCING FACTOR 1"/>
    <property type="match status" value="1"/>
</dbReference>
<sequence length="431" mass="45802">MQAGSKIVIVGGGVAGLVLATQLCRRRTREPRPEVVLVDRSFAHVWKPMLHTFAAGTREATLQHVPFLAHAARCGFRYMPGALDAIDRERRVVRLAPLTGSGEDQLLPAREVPYDALVLATGSKANDFCTPGVSEHCAFIDDLSQAEAFNRSFYERILQAAAQGRPLDLAVVGGGATGVELAAELTQWAEQMQAYNNTPMPARVRITLLESGPRLLAGFAEPVSAAALGQLRALGVQVRLGTRVVSADQHGFELAGGGRIDAQLRLWAAGVRGEGGVAVAARLEINRVGQIVVGPTLQSSVDARIFALGDCASLTPRGAGAALPPTAQVARQQALHASRAIPRLLAGASVPVFRYRDLGALVSLAKYNAYGTLGRRGLLKGRLLEGAVARAGHALLYRLHQVELHGLARAALVWASDVLARAARPRIRVTP</sequence>
<evidence type="ECO:0000256" key="1">
    <source>
        <dbReference type="ARBA" id="ARBA00001974"/>
    </source>
</evidence>
<keyword evidence="5" id="KW-0560">Oxidoreductase</keyword>
<dbReference type="RefSeq" id="WP_135262032.1">
    <property type="nucleotide sequence ID" value="NZ_SMLM01000001.1"/>
</dbReference>
<evidence type="ECO:0000313" key="7">
    <source>
        <dbReference type="EMBL" id="TFZ05947.1"/>
    </source>
</evidence>
<dbReference type="Proteomes" id="UP000298180">
    <property type="component" value="Unassembled WGS sequence"/>
</dbReference>
<keyword evidence="4" id="KW-0274">FAD</keyword>
<comment type="caution">
    <text evidence="7">The sequence shown here is derived from an EMBL/GenBank/DDBJ whole genome shotgun (WGS) entry which is preliminary data.</text>
</comment>
<name>A0A4Z0C2P8_9BURK</name>
<dbReference type="AlphaFoldDB" id="A0A4Z0C2P8"/>
<comment type="similarity">
    <text evidence="2">Belongs to the NADH dehydrogenase family.</text>
</comment>
<gene>
    <name evidence="7" type="ORF">EZ313_04655</name>
</gene>
<keyword evidence="3" id="KW-0285">Flavoprotein</keyword>
<dbReference type="SUPFAM" id="SSF51905">
    <property type="entry name" value="FAD/NAD(P)-binding domain"/>
    <property type="match status" value="1"/>
</dbReference>
<evidence type="ECO:0000256" key="4">
    <source>
        <dbReference type="ARBA" id="ARBA00022827"/>
    </source>
</evidence>
<proteinExistence type="inferred from homology"/>
<dbReference type="GO" id="GO:0003955">
    <property type="term" value="F:NAD(P)H dehydrogenase (quinone) activity"/>
    <property type="evidence" value="ECO:0007669"/>
    <property type="project" value="TreeGrafter"/>
</dbReference>
<protein>
    <submittedName>
        <fullName evidence="7">NAD(P)/FAD-dependent oxidoreductase</fullName>
    </submittedName>
</protein>
<dbReference type="EMBL" id="SMLM01000001">
    <property type="protein sequence ID" value="TFZ05947.1"/>
    <property type="molecule type" value="Genomic_DNA"/>
</dbReference>
<evidence type="ECO:0000256" key="3">
    <source>
        <dbReference type="ARBA" id="ARBA00022630"/>
    </source>
</evidence>
<dbReference type="InterPro" id="IPR036188">
    <property type="entry name" value="FAD/NAD-bd_sf"/>
</dbReference>
<dbReference type="PRINTS" id="PR00411">
    <property type="entry name" value="PNDRDTASEI"/>
</dbReference>
<dbReference type="InterPro" id="IPR023753">
    <property type="entry name" value="FAD/NAD-binding_dom"/>
</dbReference>
<dbReference type="InterPro" id="IPR051169">
    <property type="entry name" value="NADH-Q_oxidoreductase"/>
</dbReference>
<dbReference type="OrthoDB" id="9781621at2"/>
<dbReference type="GO" id="GO:0019646">
    <property type="term" value="P:aerobic electron transport chain"/>
    <property type="evidence" value="ECO:0007669"/>
    <property type="project" value="TreeGrafter"/>
</dbReference>
<dbReference type="Gene3D" id="3.50.50.100">
    <property type="match status" value="1"/>
</dbReference>
<evidence type="ECO:0000256" key="2">
    <source>
        <dbReference type="ARBA" id="ARBA00005272"/>
    </source>
</evidence>
<reference evidence="7 8" key="1">
    <citation type="submission" date="2019-03" db="EMBL/GenBank/DDBJ databases">
        <title>Ramlibacter henchirensis DSM 14656, whole genome shotgun sequence.</title>
        <authorList>
            <person name="Zhang X."/>
            <person name="Feng G."/>
            <person name="Zhu H."/>
        </authorList>
    </citation>
    <scope>NUCLEOTIDE SEQUENCE [LARGE SCALE GENOMIC DNA]</scope>
    <source>
        <strain evidence="7 8">DSM 14656</strain>
    </source>
</reference>
<evidence type="ECO:0000313" key="8">
    <source>
        <dbReference type="Proteomes" id="UP000298180"/>
    </source>
</evidence>
<keyword evidence="8" id="KW-1185">Reference proteome</keyword>
<feature type="domain" description="FAD/NAD(P)-binding" evidence="6">
    <location>
        <begin position="6"/>
        <end position="334"/>
    </location>
</feature>
<comment type="cofactor">
    <cofactor evidence="1">
        <name>FAD</name>
        <dbReference type="ChEBI" id="CHEBI:57692"/>
    </cofactor>
</comment>
<dbReference type="PANTHER" id="PTHR42913:SF3">
    <property type="entry name" value="64 KDA MITOCHONDRIAL NADH DEHYDROGENASE (EUROFUNG)"/>
    <property type="match status" value="1"/>
</dbReference>
<evidence type="ECO:0000259" key="6">
    <source>
        <dbReference type="Pfam" id="PF07992"/>
    </source>
</evidence>
<dbReference type="PRINTS" id="PR00368">
    <property type="entry name" value="FADPNR"/>
</dbReference>
<accession>A0A4Z0C2P8</accession>
<organism evidence="7 8">
    <name type="scientific">Ramlibacter henchirensis</name>
    <dbReference type="NCBI Taxonomy" id="204072"/>
    <lineage>
        <taxon>Bacteria</taxon>
        <taxon>Pseudomonadati</taxon>
        <taxon>Pseudomonadota</taxon>
        <taxon>Betaproteobacteria</taxon>
        <taxon>Burkholderiales</taxon>
        <taxon>Comamonadaceae</taxon>
        <taxon>Ramlibacter</taxon>
    </lineage>
</organism>
<dbReference type="Pfam" id="PF07992">
    <property type="entry name" value="Pyr_redox_2"/>
    <property type="match status" value="1"/>
</dbReference>
<evidence type="ECO:0000256" key="5">
    <source>
        <dbReference type="ARBA" id="ARBA00023002"/>
    </source>
</evidence>